<organism evidence="7 8">
    <name type="scientific">Peromyscus maniculatus bairdii</name>
    <name type="common">Prairie deer mouse</name>
    <dbReference type="NCBI Taxonomy" id="230844"/>
    <lineage>
        <taxon>Eukaryota</taxon>
        <taxon>Metazoa</taxon>
        <taxon>Chordata</taxon>
        <taxon>Craniata</taxon>
        <taxon>Vertebrata</taxon>
        <taxon>Euteleostomi</taxon>
        <taxon>Mammalia</taxon>
        <taxon>Eutheria</taxon>
        <taxon>Euarchontoglires</taxon>
        <taxon>Glires</taxon>
        <taxon>Rodentia</taxon>
        <taxon>Myomorpha</taxon>
        <taxon>Muroidea</taxon>
        <taxon>Cricetidae</taxon>
        <taxon>Neotominae</taxon>
        <taxon>Peromyscus</taxon>
    </lineage>
</organism>
<reference evidence="7 8" key="1">
    <citation type="submission" date="2018-10" db="EMBL/GenBank/DDBJ databases">
        <title>Improved assembly of the deer mouse Peromyscus maniculatus genome.</title>
        <authorList>
            <person name="Lassance J.-M."/>
            <person name="Hoekstra H.E."/>
        </authorList>
    </citation>
    <scope>NUCLEOTIDE SEQUENCE [LARGE SCALE GENOMIC DNA]</scope>
</reference>
<proteinExistence type="predicted"/>
<sequence>MAFQDLLNQVGSMGRYQILQMAFLLICNVMVTPHTVLENFTAAIPGHRCWVHILDNDTVSDSDSGTLSQDDLLRISIPLDSNLRPDKCRRFVQPQWHLLHLNGTFSNVTEPDTEPCVDGWVYEQSTFLSTTVTEWDLVCGSQVLGSVAKFVFVIGILVGNFLGGHLSDRFGRRLILTCALLPMAITGTCAALAPTFFIYCLLHFLKGACVPIIYTNSVLLMIEWTSPKFKALVTILMLCATSFGNIVMTGLAFVFRNWHHLQLVMSVPIFFFLIPTSRWLSESARWLIVNNKPQKGLQELRRVACKNGVKNSGDTLTMEVVRTTMREELEATQTKPSLRDLFRTPNLRKRYDVTLFFVSYRFTTAIPIFGFSIHLQHLKSNVFLMQCLSAVMSIPACVAAVFLLNHIGRRISQLFLCFLFGITILATVFVPEEMRTLHAVLITLAGANYGVIISSIILHSNELLPTMIRAMALGVTGTAGNVGAAVAPILMTLTMYSASLPWIIYGVISILAGFVPLLLPETKNKPLPDSIQDVENEWKGSRHTNEEGAIIKVTPF</sequence>
<dbReference type="GeneTree" id="ENSGT00940000161239"/>
<dbReference type="PROSITE" id="PS50850">
    <property type="entry name" value="MFS"/>
    <property type="match status" value="1"/>
</dbReference>
<dbReference type="FunFam" id="1.20.1250.20:FF:000023">
    <property type="entry name" value="Solute carrier family 22 member 6"/>
    <property type="match status" value="1"/>
</dbReference>
<dbReference type="GO" id="GO:0016020">
    <property type="term" value="C:membrane"/>
    <property type="evidence" value="ECO:0007669"/>
    <property type="project" value="UniProtKB-SubCell"/>
</dbReference>
<feature type="transmembrane region" description="Helical" evidence="5">
    <location>
        <begin position="174"/>
        <end position="198"/>
    </location>
</feature>
<comment type="subcellular location">
    <subcellularLocation>
        <location evidence="1">Membrane</location>
        <topology evidence="1">Multi-pass membrane protein</topology>
    </subcellularLocation>
</comment>
<dbReference type="SUPFAM" id="SSF103473">
    <property type="entry name" value="MFS general substrate transporter"/>
    <property type="match status" value="1"/>
</dbReference>
<dbReference type="Pfam" id="PF00083">
    <property type="entry name" value="Sugar_tr"/>
    <property type="match status" value="1"/>
</dbReference>
<feature type="transmembrane region" description="Helical" evidence="5">
    <location>
        <begin position="470"/>
        <end position="496"/>
    </location>
</feature>
<dbReference type="Gene3D" id="1.20.1250.20">
    <property type="entry name" value="MFS general substrate transporter like domains"/>
    <property type="match status" value="1"/>
</dbReference>
<dbReference type="PANTHER" id="PTHR24064">
    <property type="entry name" value="SOLUTE CARRIER FAMILY 22 MEMBER"/>
    <property type="match status" value="1"/>
</dbReference>
<dbReference type="AlphaFoldDB" id="A0A8C8W6P9"/>
<feature type="domain" description="Major facilitator superfamily (MFS) profile" evidence="6">
    <location>
        <begin position="104"/>
        <end position="524"/>
    </location>
</feature>
<protein>
    <recommendedName>
        <fullName evidence="6">Major facilitator superfamily (MFS) profile domain-containing protein</fullName>
    </recommendedName>
</protein>
<keyword evidence="3 5" id="KW-1133">Transmembrane helix</keyword>
<evidence type="ECO:0000256" key="5">
    <source>
        <dbReference type="SAM" id="Phobius"/>
    </source>
</evidence>
<keyword evidence="2 5" id="KW-0812">Transmembrane</keyword>
<evidence type="ECO:0000313" key="8">
    <source>
        <dbReference type="Proteomes" id="UP000694547"/>
    </source>
</evidence>
<feature type="transmembrane region" description="Helical" evidence="5">
    <location>
        <begin position="411"/>
        <end position="430"/>
    </location>
</feature>
<keyword evidence="8" id="KW-1185">Reference proteome</keyword>
<reference evidence="7" key="2">
    <citation type="submission" date="2025-08" db="UniProtKB">
        <authorList>
            <consortium name="Ensembl"/>
        </authorList>
    </citation>
    <scope>IDENTIFICATION</scope>
</reference>
<evidence type="ECO:0000256" key="1">
    <source>
        <dbReference type="ARBA" id="ARBA00004141"/>
    </source>
</evidence>
<dbReference type="Proteomes" id="UP000694547">
    <property type="component" value="Chromosome 1"/>
</dbReference>
<evidence type="ECO:0000256" key="4">
    <source>
        <dbReference type="ARBA" id="ARBA00023136"/>
    </source>
</evidence>
<feature type="transmembrane region" description="Helical" evidence="5">
    <location>
        <begin position="204"/>
        <end position="224"/>
    </location>
</feature>
<dbReference type="InterPro" id="IPR005828">
    <property type="entry name" value="MFS_sugar_transport-like"/>
</dbReference>
<feature type="transmembrane region" description="Helical" evidence="5">
    <location>
        <begin position="436"/>
        <end position="458"/>
    </location>
</feature>
<evidence type="ECO:0000259" key="6">
    <source>
        <dbReference type="PROSITE" id="PS50850"/>
    </source>
</evidence>
<evidence type="ECO:0000256" key="2">
    <source>
        <dbReference type="ARBA" id="ARBA00022692"/>
    </source>
</evidence>
<accession>A0A8C8W6P9</accession>
<dbReference type="Ensembl" id="ENSPEMT00000042427.1">
    <property type="protein sequence ID" value="ENSPEMP00000036487.1"/>
    <property type="gene ID" value="ENSPEMG00000025385.1"/>
</dbReference>
<dbReference type="GO" id="GO:0022857">
    <property type="term" value="F:transmembrane transporter activity"/>
    <property type="evidence" value="ECO:0007669"/>
    <property type="project" value="InterPro"/>
</dbReference>
<feature type="transmembrane region" description="Helical" evidence="5">
    <location>
        <begin position="231"/>
        <end position="255"/>
    </location>
</feature>
<feature type="transmembrane region" description="Helical" evidence="5">
    <location>
        <begin position="143"/>
        <end position="162"/>
    </location>
</feature>
<evidence type="ECO:0000313" key="7">
    <source>
        <dbReference type="Ensembl" id="ENSPEMP00000036487.1"/>
    </source>
</evidence>
<reference evidence="7" key="3">
    <citation type="submission" date="2025-09" db="UniProtKB">
        <authorList>
            <consortium name="Ensembl"/>
        </authorList>
    </citation>
    <scope>IDENTIFICATION</scope>
</reference>
<dbReference type="GO" id="GO:0015711">
    <property type="term" value="P:organic anion transport"/>
    <property type="evidence" value="ECO:0007669"/>
    <property type="project" value="UniProtKB-ARBA"/>
</dbReference>
<feature type="transmembrane region" description="Helical" evidence="5">
    <location>
        <begin position="261"/>
        <end position="280"/>
    </location>
</feature>
<feature type="transmembrane region" description="Helical" evidence="5">
    <location>
        <begin position="353"/>
        <end position="371"/>
    </location>
</feature>
<keyword evidence="4 5" id="KW-0472">Membrane</keyword>
<evidence type="ECO:0000256" key="3">
    <source>
        <dbReference type="ARBA" id="ARBA00022989"/>
    </source>
</evidence>
<dbReference type="InterPro" id="IPR036259">
    <property type="entry name" value="MFS_trans_sf"/>
</dbReference>
<dbReference type="InterPro" id="IPR020846">
    <property type="entry name" value="MFS_dom"/>
</dbReference>
<feature type="transmembrane region" description="Helical" evidence="5">
    <location>
        <begin position="502"/>
        <end position="519"/>
    </location>
</feature>
<feature type="transmembrane region" description="Helical" evidence="5">
    <location>
        <begin position="383"/>
        <end position="404"/>
    </location>
</feature>
<name>A0A8C8W6P9_PERMB</name>